<dbReference type="SUPFAM" id="SSF54909">
    <property type="entry name" value="Dimeric alpha+beta barrel"/>
    <property type="match status" value="1"/>
</dbReference>
<evidence type="ECO:0000259" key="1">
    <source>
        <dbReference type="PROSITE" id="PS51502"/>
    </source>
</evidence>
<dbReference type="PANTHER" id="PTHR37832:SF1">
    <property type="entry name" value="STRESS-RESPONSE A_B BARREL DOMAIN-CONTAINING PROTEIN"/>
    <property type="match status" value="1"/>
</dbReference>
<dbReference type="EMBL" id="BDCR01000004">
    <property type="protein sequence ID" value="GAT63606.1"/>
    <property type="molecule type" value="Genomic_DNA"/>
</dbReference>
<protein>
    <submittedName>
        <fullName evidence="2">Stress responsive A/B Barrel domain-containing protein</fullName>
    </submittedName>
</protein>
<dbReference type="Gene3D" id="3.30.70.100">
    <property type="match status" value="1"/>
</dbReference>
<comment type="caution">
    <text evidence="2">The sequence shown here is derived from an EMBL/GenBank/DDBJ whole genome shotgun (WGS) entry which is preliminary data.</text>
</comment>
<sequence length="134" mass="15023">MNKSITFDSKFIVITLKFGSFAGNYNSTYKIHIDMVKHLVFWKLKEEAAGNDKATNAKLVKEKLEALNGQIEGLIKLEVGIDFTGNPADHDIALYSELTSKEALNGYQENPLHKAVQSFVREVVNARACVDYEI</sequence>
<feature type="domain" description="Stress-response A/B barrel" evidence="1">
    <location>
        <begin position="36"/>
        <end position="132"/>
    </location>
</feature>
<dbReference type="PANTHER" id="PTHR37832">
    <property type="entry name" value="BLL2683 PROTEIN"/>
    <property type="match status" value="1"/>
</dbReference>
<evidence type="ECO:0000313" key="2">
    <source>
        <dbReference type="EMBL" id="GAT63606.1"/>
    </source>
</evidence>
<dbReference type="PROSITE" id="PS51502">
    <property type="entry name" value="S_R_A_B_BARREL"/>
    <property type="match status" value="1"/>
</dbReference>
<reference evidence="3" key="2">
    <citation type="journal article" date="2017" name="Genome Announc.">
        <title>Draft genome sequence of Paludibacter jiangxiensis NM7(T), a propionate-producing fermentative bacterium.</title>
        <authorList>
            <person name="Qiu Y.-L."/>
            <person name="Tourlousse D.M."/>
            <person name="Matsuura N."/>
            <person name="Ohashi A."/>
            <person name="Sekiguchi Y."/>
        </authorList>
    </citation>
    <scope>NUCLEOTIDE SEQUENCE [LARGE SCALE GENOMIC DNA]</scope>
    <source>
        <strain evidence="3">NM7</strain>
    </source>
</reference>
<dbReference type="AlphaFoldDB" id="A0A171AEK6"/>
<accession>A0A171AEK6</accession>
<dbReference type="Pfam" id="PF07876">
    <property type="entry name" value="Dabb"/>
    <property type="match status" value="1"/>
</dbReference>
<name>A0A171AEK6_9BACT</name>
<dbReference type="SMART" id="SM00886">
    <property type="entry name" value="Dabb"/>
    <property type="match status" value="1"/>
</dbReference>
<organism evidence="2 3">
    <name type="scientific">Paludibacter jiangxiensis</name>
    <dbReference type="NCBI Taxonomy" id="681398"/>
    <lineage>
        <taxon>Bacteria</taxon>
        <taxon>Pseudomonadati</taxon>
        <taxon>Bacteroidota</taxon>
        <taxon>Bacteroidia</taxon>
        <taxon>Bacteroidales</taxon>
        <taxon>Paludibacteraceae</taxon>
        <taxon>Paludibacter</taxon>
    </lineage>
</organism>
<proteinExistence type="predicted"/>
<dbReference type="STRING" id="681398.PJIAN_4145"/>
<dbReference type="Proteomes" id="UP000076586">
    <property type="component" value="Unassembled WGS sequence"/>
</dbReference>
<evidence type="ECO:0000313" key="3">
    <source>
        <dbReference type="Proteomes" id="UP000076586"/>
    </source>
</evidence>
<gene>
    <name evidence="2" type="ORF">PJIAN_4145</name>
</gene>
<dbReference type="InterPro" id="IPR011008">
    <property type="entry name" value="Dimeric_a/b-barrel"/>
</dbReference>
<reference evidence="3" key="1">
    <citation type="submission" date="2016-04" db="EMBL/GenBank/DDBJ databases">
        <title>Draft genome sequence of Paludibacter jiangxiensis strain NM7.</title>
        <authorList>
            <person name="Qiu Y."/>
            <person name="Matsuura N."/>
            <person name="Ohashi A."/>
            <person name="Tourlousse M.D."/>
            <person name="Sekiguchi Y."/>
        </authorList>
    </citation>
    <scope>NUCLEOTIDE SEQUENCE [LARGE SCALE GENOMIC DNA]</scope>
    <source>
        <strain evidence="3">NM7</strain>
    </source>
</reference>
<keyword evidence="3" id="KW-1185">Reference proteome</keyword>
<dbReference type="RefSeq" id="WP_236714399.1">
    <property type="nucleotide sequence ID" value="NZ_BDCR01000004.1"/>
</dbReference>
<dbReference type="InterPro" id="IPR013097">
    <property type="entry name" value="Dabb"/>
</dbReference>